<proteinExistence type="predicted"/>
<dbReference type="Gene3D" id="3.20.20.150">
    <property type="entry name" value="Divalent-metal-dependent TIM barrel enzymes"/>
    <property type="match status" value="1"/>
</dbReference>
<evidence type="ECO:0000313" key="1">
    <source>
        <dbReference type="EMBL" id="CAD8730265.1"/>
    </source>
</evidence>
<dbReference type="InterPro" id="IPR036237">
    <property type="entry name" value="Xyl_isomerase-like_sf"/>
</dbReference>
<sequence length="319" mass="36370">MGNAESSNVGKKLRLVKTLWGIEDPISPDLFKSIKKEGYHGVEVIRLTWLDESSRDILVDSLNAADLGCVTQMHTTGGYIDNGEYLYCGAYDVKAHQEDFQKQLRECKDLLGRVKRGGFINVHAGLDAWSNNEVVQFLEFCFREIEQTAPKITVVFETHRQRIFGSPFQTRELLALPSLSESKYLKLNADLSHWYCACERVFNPAEDDRDKWWPDVLESVASRCEYIHARFGWAQGPQMADPSAPECEKERNLQIAIWKELIKGQLQKGKGEREIFVSPEYGPAPYMPWKPHTQEPVSSLPAAVSYTKKVIEELVKSIE</sequence>
<gene>
    <name evidence="1" type="ORF">PDEL0327_LOCUS1758</name>
</gene>
<organism evidence="1">
    <name type="scientific">Pseudo-nitzschia delicatissima</name>
    <dbReference type="NCBI Taxonomy" id="44447"/>
    <lineage>
        <taxon>Eukaryota</taxon>
        <taxon>Sar</taxon>
        <taxon>Stramenopiles</taxon>
        <taxon>Ochrophyta</taxon>
        <taxon>Bacillariophyta</taxon>
        <taxon>Bacillariophyceae</taxon>
        <taxon>Bacillariophycidae</taxon>
        <taxon>Bacillariales</taxon>
        <taxon>Bacillariaceae</taxon>
        <taxon>Pseudo-nitzschia</taxon>
    </lineage>
</organism>
<accession>A0A7S0TAX0</accession>
<evidence type="ECO:0008006" key="2">
    <source>
        <dbReference type="Google" id="ProtNLM"/>
    </source>
</evidence>
<dbReference type="EMBL" id="HBFG01002318">
    <property type="protein sequence ID" value="CAD8730265.1"/>
    <property type="molecule type" value="Transcribed_RNA"/>
</dbReference>
<protein>
    <recommendedName>
        <fullName evidence="2">Xylose isomerase-like TIM barrel domain-containing protein</fullName>
    </recommendedName>
</protein>
<dbReference type="AlphaFoldDB" id="A0A7S0TAX0"/>
<dbReference type="SUPFAM" id="SSF51658">
    <property type="entry name" value="Xylose isomerase-like"/>
    <property type="match status" value="1"/>
</dbReference>
<name>A0A7S0TAX0_9STRA</name>
<reference evidence="1" key="1">
    <citation type="submission" date="2021-01" db="EMBL/GenBank/DDBJ databases">
        <authorList>
            <person name="Corre E."/>
            <person name="Pelletier E."/>
            <person name="Niang G."/>
            <person name="Scheremetjew M."/>
            <person name="Finn R."/>
            <person name="Kale V."/>
            <person name="Holt S."/>
            <person name="Cochrane G."/>
            <person name="Meng A."/>
            <person name="Brown T."/>
            <person name="Cohen L."/>
        </authorList>
    </citation>
    <scope>NUCLEOTIDE SEQUENCE</scope>
    <source>
        <strain evidence="1">B596</strain>
    </source>
</reference>